<feature type="signal peptide" evidence="17">
    <location>
        <begin position="1"/>
        <end position="18"/>
    </location>
</feature>
<dbReference type="GO" id="GO:0005886">
    <property type="term" value="C:plasma membrane"/>
    <property type="evidence" value="ECO:0007669"/>
    <property type="project" value="UniProtKB-SubCell"/>
</dbReference>
<keyword evidence="10 15" id="KW-0408">Iron</keyword>
<keyword evidence="11" id="KW-0472">Membrane</keyword>
<feature type="disulfide bond" evidence="15">
    <location>
        <begin position="53"/>
        <end position="86"/>
    </location>
</feature>
<evidence type="ECO:0000256" key="17">
    <source>
        <dbReference type="SAM" id="SignalP"/>
    </source>
</evidence>
<evidence type="ECO:0000256" key="9">
    <source>
        <dbReference type="ARBA" id="ARBA00022729"/>
    </source>
</evidence>
<protein>
    <recommendedName>
        <fullName evidence="18">CFEM domain-containing protein</fullName>
    </recommendedName>
</protein>
<dbReference type="PANTHER" id="PTHR37928:SF2">
    <property type="entry name" value="GPI ANCHORED CFEM DOMAIN PROTEIN (AFU_ORTHOLOGUE AFUA_6G10580)"/>
    <property type="match status" value="1"/>
</dbReference>
<dbReference type="InterPro" id="IPR051735">
    <property type="entry name" value="CFEM_domain"/>
</dbReference>
<evidence type="ECO:0000256" key="13">
    <source>
        <dbReference type="ARBA" id="ARBA00023180"/>
    </source>
</evidence>
<evidence type="ECO:0000313" key="19">
    <source>
        <dbReference type="EMBL" id="KAF4981717.1"/>
    </source>
</evidence>
<evidence type="ECO:0000256" key="1">
    <source>
        <dbReference type="ARBA" id="ARBA00004609"/>
    </source>
</evidence>
<keyword evidence="14" id="KW-0449">Lipoprotein</keyword>
<comment type="caution">
    <text evidence="15">Lacks conserved residue(s) required for the propagation of feature annotation.</text>
</comment>
<dbReference type="PANTHER" id="PTHR37928">
    <property type="entry name" value="CFEM DOMAIN PROTEIN (AFU_ORTHOLOGUE AFUA_6G14090)"/>
    <property type="match status" value="1"/>
</dbReference>
<dbReference type="OrthoDB" id="1193027at2759"/>
<dbReference type="GO" id="GO:0046872">
    <property type="term" value="F:metal ion binding"/>
    <property type="evidence" value="ECO:0007669"/>
    <property type="project" value="UniProtKB-UniRule"/>
</dbReference>
<keyword evidence="9 17" id="KW-0732">Signal</keyword>
<dbReference type="SMART" id="SM00747">
    <property type="entry name" value="CFEM"/>
    <property type="match status" value="1"/>
</dbReference>
<feature type="domain" description="CFEM" evidence="18">
    <location>
        <begin position="1"/>
        <end position="111"/>
    </location>
</feature>
<dbReference type="GO" id="GO:0098552">
    <property type="term" value="C:side of membrane"/>
    <property type="evidence" value="ECO:0007669"/>
    <property type="project" value="UniProtKB-KW"/>
</dbReference>
<feature type="region of interest" description="Disordered" evidence="16">
    <location>
        <begin position="104"/>
        <end position="147"/>
    </location>
</feature>
<feature type="disulfide bond" evidence="15">
    <location>
        <begin position="44"/>
        <end position="51"/>
    </location>
</feature>
<reference evidence="19" key="1">
    <citation type="journal article" date="2020" name="BMC Genomics">
        <title>Correction to: Identification and distribution of gene clusters required for synthesis of sphingolipid metabolism inhibitors in diverse species of the filamentous fungus Fusarium.</title>
        <authorList>
            <person name="Kim H.S."/>
            <person name="Lohmar J.M."/>
            <person name="Busman M."/>
            <person name="Brown D.W."/>
            <person name="Naumann T.A."/>
            <person name="Divon H.H."/>
            <person name="Lysoe E."/>
            <person name="Uhlig S."/>
            <person name="Proctor R.H."/>
        </authorList>
    </citation>
    <scope>NUCLEOTIDE SEQUENCE</scope>
    <source>
        <strain evidence="19">NRRL 22465</strain>
    </source>
</reference>
<comment type="subcellular location">
    <subcellularLocation>
        <location evidence="1">Cell membrane</location>
        <topology evidence="1">Lipid-anchor</topology>
        <topology evidence="1">GPI-anchor</topology>
    </subcellularLocation>
    <subcellularLocation>
        <location evidence="2">Secreted</location>
    </subcellularLocation>
</comment>
<evidence type="ECO:0000256" key="15">
    <source>
        <dbReference type="PROSITE-ProRule" id="PRU01356"/>
    </source>
</evidence>
<keyword evidence="13" id="KW-0325">Glycoprotein</keyword>
<sequence length="182" mass="17620">MKTVFFLVASLVSGSALAQSSGSNVFPKCAQKCVLNAIENSGGCAQTDPACVCKSKNFGPDLSSCINAACEASDAAAALSTANQLCAAAGAPVTLASGTQAPSTMASAPIPPPVAPTTGSPYATKPVPAPEPIVPTPTSAATAPPTPTAVVPTAGAGADWSPGVLVSVGLACISPMLLAIIV</sequence>
<evidence type="ECO:0000256" key="12">
    <source>
        <dbReference type="ARBA" id="ARBA00023157"/>
    </source>
</evidence>
<dbReference type="AlphaFoldDB" id="A0A8H4UR36"/>
<evidence type="ECO:0000256" key="10">
    <source>
        <dbReference type="ARBA" id="ARBA00023004"/>
    </source>
</evidence>
<evidence type="ECO:0000256" key="6">
    <source>
        <dbReference type="ARBA" id="ARBA00022617"/>
    </source>
</evidence>
<keyword evidence="8 15" id="KW-0479">Metal-binding</keyword>
<name>A0A8H4UR36_9HYPO</name>
<dbReference type="GO" id="GO:0005576">
    <property type="term" value="C:extracellular region"/>
    <property type="evidence" value="ECO:0007669"/>
    <property type="project" value="UniProtKB-SubCell"/>
</dbReference>
<keyword evidence="6 15" id="KW-0349">Heme</keyword>
<gene>
    <name evidence="19" type="ORF">FZEAL_2519</name>
</gene>
<dbReference type="PROSITE" id="PS52012">
    <property type="entry name" value="CFEM"/>
    <property type="match status" value="1"/>
</dbReference>
<evidence type="ECO:0000256" key="11">
    <source>
        <dbReference type="ARBA" id="ARBA00023136"/>
    </source>
</evidence>
<evidence type="ECO:0000256" key="14">
    <source>
        <dbReference type="ARBA" id="ARBA00023288"/>
    </source>
</evidence>
<feature type="binding site" description="axial binding residue" evidence="15">
    <location>
        <position position="48"/>
    </location>
    <ligand>
        <name>heme</name>
        <dbReference type="ChEBI" id="CHEBI:30413"/>
    </ligand>
    <ligandPart>
        <name>Fe</name>
        <dbReference type="ChEBI" id="CHEBI:18248"/>
    </ligandPart>
</feature>
<keyword evidence="5" id="KW-0964">Secreted</keyword>
<reference evidence="19" key="2">
    <citation type="submission" date="2020-05" db="EMBL/GenBank/DDBJ databases">
        <authorList>
            <person name="Kim H.-S."/>
            <person name="Proctor R.H."/>
            <person name="Brown D.W."/>
        </authorList>
    </citation>
    <scope>NUCLEOTIDE SEQUENCE</scope>
    <source>
        <strain evidence="19">NRRL 22465</strain>
    </source>
</reference>
<comment type="caution">
    <text evidence="19">The sequence shown here is derived from an EMBL/GenBank/DDBJ whole genome shotgun (WGS) entry which is preliminary data.</text>
</comment>
<dbReference type="Proteomes" id="UP000635477">
    <property type="component" value="Unassembled WGS sequence"/>
</dbReference>
<evidence type="ECO:0000256" key="7">
    <source>
        <dbReference type="ARBA" id="ARBA00022622"/>
    </source>
</evidence>
<proteinExistence type="inferred from homology"/>
<evidence type="ECO:0000256" key="4">
    <source>
        <dbReference type="ARBA" id="ARBA00022475"/>
    </source>
</evidence>
<keyword evidence="12 15" id="KW-1015">Disulfide bond</keyword>
<evidence type="ECO:0000313" key="20">
    <source>
        <dbReference type="Proteomes" id="UP000635477"/>
    </source>
</evidence>
<dbReference type="EMBL" id="JABEYC010000153">
    <property type="protein sequence ID" value="KAF4981717.1"/>
    <property type="molecule type" value="Genomic_DNA"/>
</dbReference>
<evidence type="ECO:0000256" key="3">
    <source>
        <dbReference type="ARBA" id="ARBA00010031"/>
    </source>
</evidence>
<comment type="similarity">
    <text evidence="3">Belongs to the RBT5 family.</text>
</comment>
<organism evidence="19 20">
    <name type="scientific">Fusarium zealandicum</name>
    <dbReference type="NCBI Taxonomy" id="1053134"/>
    <lineage>
        <taxon>Eukaryota</taxon>
        <taxon>Fungi</taxon>
        <taxon>Dikarya</taxon>
        <taxon>Ascomycota</taxon>
        <taxon>Pezizomycotina</taxon>
        <taxon>Sordariomycetes</taxon>
        <taxon>Hypocreomycetidae</taxon>
        <taxon>Hypocreales</taxon>
        <taxon>Nectriaceae</taxon>
        <taxon>Fusarium</taxon>
        <taxon>Fusarium staphyleae species complex</taxon>
    </lineage>
</organism>
<accession>A0A8H4UR36</accession>
<evidence type="ECO:0000256" key="5">
    <source>
        <dbReference type="ARBA" id="ARBA00022525"/>
    </source>
</evidence>
<evidence type="ECO:0000259" key="18">
    <source>
        <dbReference type="PROSITE" id="PS52012"/>
    </source>
</evidence>
<keyword evidence="20" id="KW-1185">Reference proteome</keyword>
<evidence type="ECO:0000256" key="16">
    <source>
        <dbReference type="SAM" id="MobiDB-lite"/>
    </source>
</evidence>
<dbReference type="InterPro" id="IPR008427">
    <property type="entry name" value="Extracellular_membr_CFEM_dom"/>
</dbReference>
<keyword evidence="4" id="KW-1003">Cell membrane</keyword>
<evidence type="ECO:0000256" key="2">
    <source>
        <dbReference type="ARBA" id="ARBA00004613"/>
    </source>
</evidence>
<evidence type="ECO:0000256" key="8">
    <source>
        <dbReference type="ARBA" id="ARBA00022723"/>
    </source>
</evidence>
<feature type="chain" id="PRO_5034103761" description="CFEM domain-containing protein" evidence="17">
    <location>
        <begin position="19"/>
        <end position="182"/>
    </location>
</feature>
<dbReference type="Pfam" id="PF05730">
    <property type="entry name" value="CFEM"/>
    <property type="match status" value="1"/>
</dbReference>
<feature type="compositionally biased region" description="Low complexity" evidence="16">
    <location>
        <begin position="136"/>
        <end position="147"/>
    </location>
</feature>
<keyword evidence="7" id="KW-0336">GPI-anchor</keyword>